<evidence type="ECO:0008006" key="3">
    <source>
        <dbReference type="Google" id="ProtNLM"/>
    </source>
</evidence>
<accession>A0A2N1NW37</accession>
<evidence type="ECO:0000313" key="2">
    <source>
        <dbReference type="Proteomes" id="UP000233469"/>
    </source>
</evidence>
<dbReference type="Proteomes" id="UP000233469">
    <property type="component" value="Unassembled WGS sequence"/>
</dbReference>
<proteinExistence type="predicted"/>
<comment type="caution">
    <text evidence="1">The sequence shown here is derived from an EMBL/GenBank/DDBJ whole genome shotgun (WGS) entry which is preliminary data.</text>
</comment>
<dbReference type="SUPFAM" id="SSF47095">
    <property type="entry name" value="HMG-box"/>
    <property type="match status" value="1"/>
</dbReference>
<dbReference type="VEuPathDB" id="FungiDB:RhiirFUN_015485"/>
<name>A0A2N1NW37_9GLOM</name>
<dbReference type="VEuPathDB" id="FungiDB:RhiirA1_448453"/>
<gene>
    <name evidence="1" type="ORF">RhiirC2_835793</name>
</gene>
<sequence>MSQMSQQDNISSFINWKRSIRPPFPPNINPKDLIKKSRDGVYIRAPNAFIIYRKLFIETSRNEGYYLPMTVISVMSSQSWEQESEMVKNEYKRIAKEAFDYRKELIPKTKQRRKREKWNIVSFENNNNSSVKKTINSSNDNHDDKLLILQHEQKLQNPTPYSISSPFQENSKFDFNFPQHLVSPPTPEISIENNNFFEIENENLLEFQNVCTLQNNCTNSELPSNNFNSYELNDQFYEFTPIDKYYESHNIQQDEVQNYQQVETTYSTYIDGLEIYY</sequence>
<reference evidence="1 2" key="1">
    <citation type="submission" date="2016-04" db="EMBL/GenBank/DDBJ databases">
        <title>Genome analyses suggest a sexual origin of heterokaryosis in a supposedly ancient asexual fungus.</title>
        <authorList>
            <person name="Ropars J."/>
            <person name="Sedzielewska K."/>
            <person name="Noel J."/>
            <person name="Charron P."/>
            <person name="Farinelli L."/>
            <person name="Marton T."/>
            <person name="Kruger M."/>
            <person name="Pelin A."/>
            <person name="Brachmann A."/>
            <person name="Corradi N."/>
        </authorList>
    </citation>
    <scope>NUCLEOTIDE SEQUENCE [LARGE SCALE GENOMIC DNA]</scope>
    <source>
        <strain evidence="1 2">C2</strain>
    </source>
</reference>
<reference evidence="1 2" key="2">
    <citation type="submission" date="2017-10" db="EMBL/GenBank/DDBJ databases">
        <title>Extensive intraspecific genome diversity in a model arbuscular mycorrhizal fungus.</title>
        <authorList>
            <person name="Chen E.C.H."/>
            <person name="Morin E."/>
            <person name="Baudet D."/>
            <person name="Noel J."/>
            <person name="Ndikumana S."/>
            <person name="Charron P."/>
            <person name="St-Onge C."/>
            <person name="Giorgi J."/>
            <person name="Grigoriev I.V."/>
            <person name="Roux C."/>
            <person name="Martin F.M."/>
            <person name="Corradi N."/>
        </authorList>
    </citation>
    <scope>NUCLEOTIDE SEQUENCE [LARGE SCALE GENOMIC DNA]</scope>
    <source>
        <strain evidence="1 2">C2</strain>
    </source>
</reference>
<dbReference type="EMBL" id="LLXL01000098">
    <property type="protein sequence ID" value="PKK78092.1"/>
    <property type="molecule type" value="Genomic_DNA"/>
</dbReference>
<evidence type="ECO:0000313" key="1">
    <source>
        <dbReference type="EMBL" id="PKK78092.1"/>
    </source>
</evidence>
<organism evidence="1 2">
    <name type="scientific">Rhizophagus irregularis</name>
    <dbReference type="NCBI Taxonomy" id="588596"/>
    <lineage>
        <taxon>Eukaryota</taxon>
        <taxon>Fungi</taxon>
        <taxon>Fungi incertae sedis</taxon>
        <taxon>Mucoromycota</taxon>
        <taxon>Glomeromycotina</taxon>
        <taxon>Glomeromycetes</taxon>
        <taxon>Glomerales</taxon>
        <taxon>Glomeraceae</taxon>
        <taxon>Rhizophagus</taxon>
    </lineage>
</organism>
<dbReference type="Gene3D" id="1.10.30.10">
    <property type="entry name" value="High mobility group box domain"/>
    <property type="match status" value="1"/>
</dbReference>
<protein>
    <recommendedName>
        <fullName evidence="3">MATA-HMG</fullName>
    </recommendedName>
</protein>
<dbReference type="InterPro" id="IPR036910">
    <property type="entry name" value="HMG_box_dom_sf"/>
</dbReference>
<dbReference type="AlphaFoldDB" id="A0A2N1NW37"/>
<dbReference type="OrthoDB" id="2377874at2759"/>
<dbReference type="VEuPathDB" id="FungiDB:FUN_019014"/>